<feature type="compositionally biased region" description="Polar residues" evidence="1">
    <location>
        <begin position="19"/>
        <end position="35"/>
    </location>
</feature>
<accession>A0AAD3T4P9</accession>
<proteinExistence type="predicted"/>
<gene>
    <name evidence="2" type="ORF">Nepgr_024726</name>
</gene>
<sequence length="76" mass="8042">MLSRQPNRSNRRMGHVSLTPDQQHQGSTSDSTKPSIFSKIGKSDNASYSGTAGLSDAADSMAGASTENVEQLNPEC</sequence>
<protein>
    <submittedName>
        <fullName evidence="2">Uncharacterized protein</fullName>
    </submittedName>
</protein>
<keyword evidence="3" id="KW-1185">Reference proteome</keyword>
<reference evidence="2" key="1">
    <citation type="submission" date="2023-05" db="EMBL/GenBank/DDBJ databases">
        <title>Nepenthes gracilis genome sequencing.</title>
        <authorList>
            <person name="Fukushima K."/>
        </authorList>
    </citation>
    <scope>NUCLEOTIDE SEQUENCE</scope>
    <source>
        <strain evidence="2">SING2019-196</strain>
    </source>
</reference>
<evidence type="ECO:0000313" key="3">
    <source>
        <dbReference type="Proteomes" id="UP001279734"/>
    </source>
</evidence>
<dbReference type="EMBL" id="BSYO01000025">
    <property type="protein sequence ID" value="GMH22883.1"/>
    <property type="molecule type" value="Genomic_DNA"/>
</dbReference>
<comment type="caution">
    <text evidence="2">The sequence shown here is derived from an EMBL/GenBank/DDBJ whole genome shotgun (WGS) entry which is preliminary data.</text>
</comment>
<feature type="region of interest" description="Disordered" evidence="1">
    <location>
        <begin position="1"/>
        <end position="76"/>
    </location>
</feature>
<dbReference type="AlphaFoldDB" id="A0AAD3T4P9"/>
<name>A0AAD3T4P9_NEPGR</name>
<dbReference type="Proteomes" id="UP001279734">
    <property type="component" value="Unassembled WGS sequence"/>
</dbReference>
<evidence type="ECO:0000256" key="1">
    <source>
        <dbReference type="SAM" id="MobiDB-lite"/>
    </source>
</evidence>
<organism evidence="2 3">
    <name type="scientific">Nepenthes gracilis</name>
    <name type="common">Slender pitcher plant</name>
    <dbReference type="NCBI Taxonomy" id="150966"/>
    <lineage>
        <taxon>Eukaryota</taxon>
        <taxon>Viridiplantae</taxon>
        <taxon>Streptophyta</taxon>
        <taxon>Embryophyta</taxon>
        <taxon>Tracheophyta</taxon>
        <taxon>Spermatophyta</taxon>
        <taxon>Magnoliopsida</taxon>
        <taxon>eudicotyledons</taxon>
        <taxon>Gunneridae</taxon>
        <taxon>Pentapetalae</taxon>
        <taxon>Caryophyllales</taxon>
        <taxon>Nepenthaceae</taxon>
        <taxon>Nepenthes</taxon>
    </lineage>
</organism>
<feature type="compositionally biased region" description="Polar residues" evidence="1">
    <location>
        <begin position="63"/>
        <end position="76"/>
    </location>
</feature>
<evidence type="ECO:0000313" key="2">
    <source>
        <dbReference type="EMBL" id="GMH22883.1"/>
    </source>
</evidence>